<dbReference type="PANTHER" id="PTHR30558">
    <property type="entry name" value="EXBD MEMBRANE COMPONENT OF PMF-DRIVEN MACROMOLECULE IMPORT SYSTEM"/>
    <property type="match status" value="1"/>
</dbReference>
<dbReference type="GO" id="GO:0005886">
    <property type="term" value="C:plasma membrane"/>
    <property type="evidence" value="ECO:0007669"/>
    <property type="project" value="UniProtKB-SubCell"/>
</dbReference>
<evidence type="ECO:0000313" key="9">
    <source>
        <dbReference type="Proteomes" id="UP001155241"/>
    </source>
</evidence>
<keyword evidence="7" id="KW-0813">Transport</keyword>
<keyword evidence="3" id="KW-1003">Cell membrane</keyword>
<dbReference type="EMBL" id="JAMXLR010000038">
    <property type="protein sequence ID" value="MCO6044707.1"/>
    <property type="molecule type" value="Genomic_DNA"/>
</dbReference>
<keyword evidence="6" id="KW-0472">Membrane</keyword>
<dbReference type="PANTHER" id="PTHR30558:SF3">
    <property type="entry name" value="BIOPOLYMER TRANSPORT PROTEIN EXBD-RELATED"/>
    <property type="match status" value="1"/>
</dbReference>
<accession>A0A9X2FAQ9</accession>
<keyword evidence="4 7" id="KW-0812">Transmembrane</keyword>
<evidence type="ECO:0000256" key="6">
    <source>
        <dbReference type="ARBA" id="ARBA00023136"/>
    </source>
</evidence>
<reference evidence="8" key="1">
    <citation type="submission" date="2022-06" db="EMBL/GenBank/DDBJ databases">
        <title>Aeoliella straminimaris, a novel planctomycete from sediments.</title>
        <authorList>
            <person name="Vitorino I.R."/>
            <person name="Lage O.M."/>
        </authorList>
    </citation>
    <scope>NUCLEOTIDE SEQUENCE</scope>
    <source>
        <strain evidence="8">ICT_H6.2</strain>
    </source>
</reference>
<evidence type="ECO:0000313" key="8">
    <source>
        <dbReference type="EMBL" id="MCO6044707.1"/>
    </source>
</evidence>
<protein>
    <submittedName>
        <fullName evidence="8">Biopolymer transporter ExbD</fullName>
    </submittedName>
</protein>
<dbReference type="Proteomes" id="UP001155241">
    <property type="component" value="Unassembled WGS sequence"/>
</dbReference>
<proteinExistence type="inferred from homology"/>
<dbReference type="Pfam" id="PF02472">
    <property type="entry name" value="ExbD"/>
    <property type="match status" value="1"/>
</dbReference>
<dbReference type="InterPro" id="IPR003400">
    <property type="entry name" value="ExbD"/>
</dbReference>
<keyword evidence="7" id="KW-0653">Protein transport</keyword>
<dbReference type="RefSeq" id="WP_252852823.1">
    <property type="nucleotide sequence ID" value="NZ_JAMXLR010000038.1"/>
</dbReference>
<comment type="subcellular location">
    <subcellularLocation>
        <location evidence="1">Cell membrane</location>
        <topology evidence="1">Single-pass membrane protein</topology>
    </subcellularLocation>
    <subcellularLocation>
        <location evidence="7">Cell membrane</location>
        <topology evidence="7">Single-pass type II membrane protein</topology>
    </subcellularLocation>
</comment>
<comment type="similarity">
    <text evidence="2 7">Belongs to the ExbD/TolR family.</text>
</comment>
<comment type="caution">
    <text evidence="8">The sequence shown here is derived from an EMBL/GenBank/DDBJ whole genome shotgun (WGS) entry which is preliminary data.</text>
</comment>
<gene>
    <name evidence="8" type="ORF">NG895_12390</name>
</gene>
<name>A0A9X2FAQ9_9BACT</name>
<dbReference type="AlphaFoldDB" id="A0A9X2FAQ9"/>
<evidence type="ECO:0000256" key="1">
    <source>
        <dbReference type="ARBA" id="ARBA00004162"/>
    </source>
</evidence>
<organism evidence="8 9">
    <name type="scientific">Aeoliella straminimaris</name>
    <dbReference type="NCBI Taxonomy" id="2954799"/>
    <lineage>
        <taxon>Bacteria</taxon>
        <taxon>Pseudomonadati</taxon>
        <taxon>Planctomycetota</taxon>
        <taxon>Planctomycetia</taxon>
        <taxon>Pirellulales</taxon>
        <taxon>Lacipirellulaceae</taxon>
        <taxon>Aeoliella</taxon>
    </lineage>
</organism>
<evidence type="ECO:0000256" key="2">
    <source>
        <dbReference type="ARBA" id="ARBA00005811"/>
    </source>
</evidence>
<keyword evidence="9" id="KW-1185">Reference proteome</keyword>
<dbReference type="GO" id="GO:0022857">
    <property type="term" value="F:transmembrane transporter activity"/>
    <property type="evidence" value="ECO:0007669"/>
    <property type="project" value="InterPro"/>
</dbReference>
<keyword evidence="5" id="KW-1133">Transmembrane helix</keyword>
<evidence type="ECO:0000256" key="7">
    <source>
        <dbReference type="RuleBase" id="RU003879"/>
    </source>
</evidence>
<sequence length="178" mass="19443">MSLNDKLDSVVMKRDEGSIVLAEGDEEFVRPPRSKRDEEELDMDITPMIDITFLLLIFFLVSSRPDETTAIQLPKAVHGDAVSQRFSSVISVGEGGIDQAPVFRGDGKFSQNELSRDPETRSDEIAQHIQAGVAEGKTDVVIKADRGVACRDIDGVLKAVSKVEGVDIYLGVLESHSN</sequence>
<evidence type="ECO:0000256" key="5">
    <source>
        <dbReference type="ARBA" id="ARBA00022989"/>
    </source>
</evidence>
<evidence type="ECO:0000256" key="3">
    <source>
        <dbReference type="ARBA" id="ARBA00022475"/>
    </source>
</evidence>
<evidence type="ECO:0000256" key="4">
    <source>
        <dbReference type="ARBA" id="ARBA00022692"/>
    </source>
</evidence>
<dbReference type="GO" id="GO:0015031">
    <property type="term" value="P:protein transport"/>
    <property type="evidence" value="ECO:0007669"/>
    <property type="project" value="UniProtKB-KW"/>
</dbReference>